<name>A0ABR9PD11_9ACTN</name>
<organism evidence="2 3">
    <name type="scientific">Nocardiopsis coralli</name>
    <dbReference type="NCBI Taxonomy" id="2772213"/>
    <lineage>
        <taxon>Bacteria</taxon>
        <taxon>Bacillati</taxon>
        <taxon>Actinomycetota</taxon>
        <taxon>Actinomycetes</taxon>
        <taxon>Streptosporangiales</taxon>
        <taxon>Nocardiopsidaceae</taxon>
        <taxon>Nocardiopsis</taxon>
    </lineage>
</organism>
<dbReference type="EMBL" id="JADBGI010000028">
    <property type="protein sequence ID" value="MBE3001736.1"/>
    <property type="molecule type" value="Genomic_DNA"/>
</dbReference>
<dbReference type="SUPFAM" id="SSF51905">
    <property type="entry name" value="FAD/NAD(P)-binding domain"/>
    <property type="match status" value="2"/>
</dbReference>
<dbReference type="NCBIfam" id="NF040505">
    <property type="entry name" value="ArsO_flavin_mono"/>
    <property type="match status" value="1"/>
</dbReference>
<keyword evidence="3" id="KW-1185">Reference proteome</keyword>
<dbReference type="Pfam" id="PF13738">
    <property type="entry name" value="Pyr_redox_3"/>
    <property type="match status" value="1"/>
</dbReference>
<comment type="caution">
    <text evidence="2">The sequence shown here is derived from an EMBL/GenBank/DDBJ whole genome shotgun (WGS) entry which is preliminary data.</text>
</comment>
<sequence>MGLGYWASLQRPREDTVDTAVRTVDVAVIGGGPAGLAVGYYLRKAEADCVILDGQGAPGGFWNGSWNEYWDSLRLLSSAEHSSLPGWPMPEEPGQERPSAQHVADYLAEYERRHDLPVHRPVTVSEVRRAGGALEVVGSTGTWRARHVVSATGTWRRPHTPDHPGRELFEGRQLHTVDYRRPEEFAGRHVVVVGSGNSAAQLLAELSEVAHTTWVTRRPPRFMTGDVYGRVLCDTATRRAQGGTTHGSAGSLDDIVMVPSVRRARDRGVLEARPMFERLTRTGIAWADGTEQSADAVLWCTGFRPALDHLAPLEPFDADGRIPVDGNRCLREPYLHLLGYGGWTGAASDTLLGAGHTAEAAVDRIVEDLSAG</sequence>
<keyword evidence="1" id="KW-0560">Oxidoreductase</keyword>
<dbReference type="PANTHER" id="PTHR43539:SF78">
    <property type="entry name" value="FLAVIN-CONTAINING MONOOXYGENASE"/>
    <property type="match status" value="1"/>
</dbReference>
<gene>
    <name evidence="2" type="ORF">IDM40_24000</name>
</gene>
<evidence type="ECO:0000256" key="1">
    <source>
        <dbReference type="ARBA" id="ARBA00023002"/>
    </source>
</evidence>
<proteinExistence type="predicted"/>
<dbReference type="Gene3D" id="3.50.50.60">
    <property type="entry name" value="FAD/NAD(P)-binding domain"/>
    <property type="match status" value="1"/>
</dbReference>
<dbReference type="PANTHER" id="PTHR43539">
    <property type="entry name" value="FLAVIN-BINDING MONOOXYGENASE-LIKE PROTEIN (AFU_ORTHOLOGUE AFUA_4G09220)"/>
    <property type="match status" value="1"/>
</dbReference>
<dbReference type="Proteomes" id="UP000806528">
    <property type="component" value="Unassembled WGS sequence"/>
</dbReference>
<dbReference type="InterPro" id="IPR036188">
    <property type="entry name" value="FAD/NAD-bd_sf"/>
</dbReference>
<dbReference type="InterPro" id="IPR050982">
    <property type="entry name" value="Auxin_biosynth/cation_transpt"/>
</dbReference>
<dbReference type="PRINTS" id="PR00368">
    <property type="entry name" value="FADPNR"/>
</dbReference>
<dbReference type="PRINTS" id="PR00469">
    <property type="entry name" value="PNDRDTASEII"/>
</dbReference>
<evidence type="ECO:0000313" key="2">
    <source>
        <dbReference type="EMBL" id="MBE3001736.1"/>
    </source>
</evidence>
<reference evidence="2 3" key="1">
    <citation type="submission" date="2020-09" db="EMBL/GenBank/DDBJ databases">
        <title>Diversity and distribution of actinomycetes associated with coral in the coast of Hainan.</title>
        <authorList>
            <person name="Li F."/>
        </authorList>
    </citation>
    <scope>NUCLEOTIDE SEQUENCE [LARGE SCALE GENOMIC DNA]</scope>
    <source>
        <strain evidence="2 3">HNM0947</strain>
    </source>
</reference>
<accession>A0ABR9PD11</accession>
<protein>
    <submittedName>
        <fullName evidence="2">NAD(P)/FAD-dependent oxidoreductase</fullName>
    </submittedName>
</protein>
<evidence type="ECO:0000313" key="3">
    <source>
        <dbReference type="Proteomes" id="UP000806528"/>
    </source>
</evidence>